<dbReference type="SUPFAM" id="SSF53756">
    <property type="entry name" value="UDP-Glycosyltransferase/glycogen phosphorylase"/>
    <property type="match status" value="1"/>
</dbReference>
<dbReference type="CDD" id="cd03804">
    <property type="entry name" value="GT4_WbaZ-like"/>
    <property type="match status" value="1"/>
</dbReference>
<reference evidence="4" key="2">
    <citation type="submission" date="2019-08" db="EMBL/GenBank/DDBJ databases">
        <authorList>
            <person name="Im W.-T."/>
        </authorList>
    </citation>
    <scope>NUCLEOTIDE SEQUENCE</scope>
    <source>
        <strain evidence="4">NF 2-5-3</strain>
    </source>
</reference>
<accession>A0A5C6VLX5</accession>
<keyword evidence="6" id="KW-1185">Reference proteome</keyword>
<dbReference type="EMBL" id="JAZHGA010000012">
    <property type="protein sequence ID" value="MEM5341674.1"/>
    <property type="molecule type" value="Genomic_DNA"/>
</dbReference>
<keyword evidence="4" id="KW-0808">Transferase</keyword>
<evidence type="ECO:0000313" key="4">
    <source>
        <dbReference type="EMBL" id="TXC86482.1"/>
    </source>
</evidence>
<evidence type="ECO:0000313" key="3">
    <source>
        <dbReference type="EMBL" id="MEM5341674.1"/>
    </source>
</evidence>
<dbReference type="InterPro" id="IPR028098">
    <property type="entry name" value="Glyco_trans_4-like_N"/>
</dbReference>
<dbReference type="InterPro" id="IPR001296">
    <property type="entry name" value="Glyco_trans_1"/>
</dbReference>
<evidence type="ECO:0000259" key="2">
    <source>
        <dbReference type="Pfam" id="PF13439"/>
    </source>
</evidence>
<dbReference type="GO" id="GO:0016757">
    <property type="term" value="F:glycosyltransferase activity"/>
    <property type="evidence" value="ECO:0007669"/>
    <property type="project" value="InterPro"/>
</dbReference>
<dbReference type="Proteomes" id="UP001481677">
    <property type="component" value="Unassembled WGS sequence"/>
</dbReference>
<feature type="domain" description="Glycosyl transferase family 1" evidence="1">
    <location>
        <begin position="214"/>
        <end position="365"/>
    </location>
</feature>
<proteinExistence type="predicted"/>
<gene>
    <name evidence="4" type="ORF">FRZ40_02165</name>
    <name evidence="3" type="ORF">V4C56_18880</name>
</gene>
<dbReference type="RefSeq" id="WP_147233146.1">
    <property type="nucleotide sequence ID" value="NZ_JAZHFZ010000025.1"/>
</dbReference>
<dbReference type="Pfam" id="PF00534">
    <property type="entry name" value="Glycos_transf_1"/>
    <property type="match status" value="1"/>
</dbReference>
<dbReference type="InterPro" id="IPR050194">
    <property type="entry name" value="Glycosyltransferase_grp1"/>
</dbReference>
<dbReference type="Gene3D" id="3.40.50.2000">
    <property type="entry name" value="Glycogen Phosphorylase B"/>
    <property type="match status" value="2"/>
</dbReference>
<evidence type="ECO:0000313" key="6">
    <source>
        <dbReference type="Proteomes" id="UP001481677"/>
    </source>
</evidence>
<dbReference type="Pfam" id="PF13439">
    <property type="entry name" value="Glyco_transf_4"/>
    <property type="match status" value="1"/>
</dbReference>
<comment type="caution">
    <text evidence="4">The sequence shown here is derived from an EMBL/GenBank/DDBJ whole genome shotgun (WGS) entry which is preliminary data.</text>
</comment>
<protein>
    <submittedName>
        <fullName evidence="4">Glycosyltransferase family 4 protein</fullName>
    </submittedName>
</protein>
<dbReference type="PANTHER" id="PTHR45947:SF3">
    <property type="entry name" value="SULFOQUINOVOSYL TRANSFERASE SQD2"/>
    <property type="match status" value="1"/>
</dbReference>
<name>A0A5C6VLX5_9BURK</name>
<dbReference type="PANTHER" id="PTHR45947">
    <property type="entry name" value="SULFOQUINOVOSYL TRANSFERASE SQD2"/>
    <property type="match status" value="1"/>
</dbReference>
<dbReference type="AlphaFoldDB" id="A0A5C6VLX5"/>
<reference evidence="4 5" key="1">
    <citation type="journal article" date="2018" name="Int. J. Syst. Evol. Microbiol.">
        <title>Paraburkholderia azotifigens sp. nov., a nitrogen-fixing bacterium isolated from paddy soil.</title>
        <authorList>
            <person name="Choi G.M."/>
            <person name="Im W.T."/>
        </authorList>
    </citation>
    <scope>NUCLEOTIDE SEQUENCE [LARGE SCALE GENOMIC DNA]</scope>
    <source>
        <strain evidence="4 5">NF 2-5-3</strain>
    </source>
</reference>
<dbReference type="Proteomes" id="UP000321776">
    <property type="component" value="Unassembled WGS sequence"/>
</dbReference>
<feature type="domain" description="Glycosyltransferase subfamily 4-like N-terminal" evidence="2">
    <location>
        <begin position="59"/>
        <end position="209"/>
    </location>
</feature>
<evidence type="ECO:0000313" key="5">
    <source>
        <dbReference type="Proteomes" id="UP000321776"/>
    </source>
</evidence>
<sequence length="406" mass="45652">MANVTLAPTAANDTRRFGRVALVHDWLAAYAGSEKVVEQILQLFPHADLYSVVDFFPEAQREVLGGKRAHTSFIQHLPRARKSFRHYLPLMPLAIEQFDLSGYDLVISSNHAVAKGVLTGPHQVHVSYVHSPIRYAWDLQHQYLAEAGMRRGVKSWIVRLLLHYIRIWDHRTAQGVDAFVANSAFVGRRIRKAYGSESTVVYPPVDVERFELSTQREDVYLIASRMVPYKRIPLIVEAFAAMPSRRLVVIGDGTDFARAKACATPNVTLLGYQPDAVLVEWMQRARAFVFAAEEDFGISVVEAQACGTPVIALGRGGVREIVVESPDPERATGLFFDEQSVASIVDAVERFEQLPPFSAEVCRRNAMRFTKERFRREFMAVVESAVEAGRVPTDSALPELRRWRSA</sequence>
<organism evidence="4 5">
    <name type="scientific">Paraburkholderia azotifigens</name>
    <dbReference type="NCBI Taxonomy" id="2057004"/>
    <lineage>
        <taxon>Bacteria</taxon>
        <taxon>Pseudomonadati</taxon>
        <taxon>Pseudomonadota</taxon>
        <taxon>Betaproteobacteria</taxon>
        <taxon>Burkholderiales</taxon>
        <taxon>Burkholderiaceae</taxon>
        <taxon>Paraburkholderia</taxon>
    </lineage>
</organism>
<reference evidence="3 6" key="3">
    <citation type="submission" date="2024-01" db="EMBL/GenBank/DDBJ databases">
        <title>The diversity of rhizobia nodulating Mimosa spp. in eleven states of Brazil covering several biomes is determined by host plant, location, and edaphic factors.</title>
        <authorList>
            <person name="Rouws L."/>
            <person name="Barauna A."/>
            <person name="Beukes C."/>
            <person name="De Faria S.M."/>
            <person name="Gross E."/>
            <person name="Dos Reis Junior F.B."/>
            <person name="Simon M."/>
            <person name="Maluk M."/>
            <person name="Odee D.W."/>
            <person name="Kenicer G."/>
            <person name="Young J.P.W."/>
            <person name="Reis V.M."/>
            <person name="Zilli J."/>
            <person name="James E.K."/>
        </authorList>
    </citation>
    <scope>NUCLEOTIDE SEQUENCE [LARGE SCALE GENOMIC DNA]</scope>
    <source>
        <strain evidence="3 6">JPY530</strain>
    </source>
</reference>
<evidence type="ECO:0000259" key="1">
    <source>
        <dbReference type="Pfam" id="PF00534"/>
    </source>
</evidence>
<dbReference type="EMBL" id="VOQS01000001">
    <property type="protein sequence ID" value="TXC86482.1"/>
    <property type="molecule type" value="Genomic_DNA"/>
</dbReference>